<dbReference type="EMBL" id="QGNW01002268">
    <property type="protein sequence ID" value="RVW21790.1"/>
    <property type="molecule type" value="Genomic_DNA"/>
</dbReference>
<organism evidence="3 4">
    <name type="scientific">Vitis vinifera</name>
    <name type="common">Grape</name>
    <dbReference type="NCBI Taxonomy" id="29760"/>
    <lineage>
        <taxon>Eukaryota</taxon>
        <taxon>Viridiplantae</taxon>
        <taxon>Streptophyta</taxon>
        <taxon>Embryophyta</taxon>
        <taxon>Tracheophyta</taxon>
        <taxon>Spermatophyta</taxon>
        <taxon>Magnoliopsida</taxon>
        <taxon>eudicotyledons</taxon>
        <taxon>Gunneridae</taxon>
        <taxon>Pentapetalae</taxon>
        <taxon>rosids</taxon>
        <taxon>Vitales</taxon>
        <taxon>Vitaceae</taxon>
        <taxon>Viteae</taxon>
        <taxon>Vitis</taxon>
    </lineage>
</organism>
<dbReference type="InterPro" id="IPR053134">
    <property type="entry name" value="RNA-dir_DNA_polymerase"/>
</dbReference>
<feature type="domain" description="Reverse transcriptase" evidence="2">
    <location>
        <begin position="746"/>
        <end position="847"/>
    </location>
</feature>
<evidence type="ECO:0000259" key="2">
    <source>
        <dbReference type="Pfam" id="PF00078"/>
    </source>
</evidence>
<dbReference type="Proteomes" id="UP000288805">
    <property type="component" value="Unassembled WGS sequence"/>
</dbReference>
<dbReference type="CDD" id="cd01647">
    <property type="entry name" value="RT_LTR"/>
    <property type="match status" value="1"/>
</dbReference>
<dbReference type="SUPFAM" id="SSF56672">
    <property type="entry name" value="DNA/RNA polymerases"/>
    <property type="match status" value="1"/>
</dbReference>
<dbReference type="InterPro" id="IPR043502">
    <property type="entry name" value="DNA/RNA_pol_sf"/>
</dbReference>
<evidence type="ECO:0000256" key="1">
    <source>
        <dbReference type="SAM" id="MobiDB-lite"/>
    </source>
</evidence>
<dbReference type="Gene3D" id="3.30.70.270">
    <property type="match status" value="2"/>
</dbReference>
<dbReference type="InterPro" id="IPR000477">
    <property type="entry name" value="RT_dom"/>
</dbReference>
<proteinExistence type="predicted"/>
<evidence type="ECO:0000313" key="4">
    <source>
        <dbReference type="Proteomes" id="UP000288805"/>
    </source>
</evidence>
<gene>
    <name evidence="3" type="primary">TY3B-G_246</name>
    <name evidence="3" type="ORF">CK203_109557</name>
</gene>
<dbReference type="PANTHER" id="PTHR24559:SF457">
    <property type="entry name" value="RNA-DIRECTED DNA POLYMERASE HOMOLOG"/>
    <property type="match status" value="1"/>
</dbReference>
<dbReference type="AlphaFoldDB" id="A0A438CF16"/>
<name>A0A438CF16_VITVI</name>
<evidence type="ECO:0000313" key="3">
    <source>
        <dbReference type="EMBL" id="RVW21790.1"/>
    </source>
</evidence>
<protein>
    <submittedName>
        <fullName evidence="3">Transposon Ty3-G Gag-Pol polyprotein</fullName>
    </submittedName>
</protein>
<accession>A0A438CF16</accession>
<dbReference type="InterPro" id="IPR043128">
    <property type="entry name" value="Rev_trsase/Diguanyl_cyclase"/>
</dbReference>
<sequence>MEHQWPVYRPSSGCLRLRDTRALVVLASIEVLQRELKALRQRPKESVTSFISRWREKISQALYGIDEGIARGLWSESSPTESKGKRPLRGQRPRDVGAISSVGLRPLRRYQGVVHLGKPSVTTNPLSAHTTHVVPAPGGGIHFIDFTKPDDRIHMLIWNDYEPEPIVVDESYEPPIVGKPLESDATLEETRREDDEISRYLQSTQAHISIWSLLASSTSHSEALVKALNHIRVEISTSLEGLIHMLTTDRATCIVFSTDDLPYEDSNHTPSLYIFVGCSRHRVPFVLLDNGSTLNVYPLATTVALGFEPSDFESFSQTVRAYDNTRREFWVLRIPISFNLLLGQPIHRAGAIPSSLYQKVKFIHEGRVITTQSTRDSYSTSVPVLEISHGDDDLFLTGFTFDEIQTVEERVMTRLTHTLFDYLVRPYNMSLLDYFVRAPELQTHSDGIIEGFSIVKEVKLQRLVHQLQLSNVALGTSASALVAPSFLDPMSLMTLYFPDKVDEHETFFEIGDMVDGVVPHDEYIDEMLTISMSHIDGIVQPNLASPFDFFGVSVIEGPVSLIEGPSDFVDPLLSFDVLLRFVSHFDDVYDSSFMDLSIFEYLPVSCDITLSAPFSPTSHIFDIDDEIVQHDSDEDSFYVSNSSSSDQRVSPAIGDAEIVDFGTTDQPRELRIGLDLSTDERDDLAQLVISYLDVFAWSYEDMSGLDPSIVQYHLLFLPDVKSVNVGFLSVVEYPKWLANVIPISRKEGKVRVCVDFRDLNKASPKDDFSLPHINMLVDSIAGHSMLSFMDGFSRYIHILMAPKDMEKTSLIIEWGTYCYTVMSFGLKNAGTTYQRATTTIFHDMMHRDVEFRLRLNPKKCTFGVTSGKLLGYMVNERGIEVDLDKIRVILDMPALRTEIEIRGFLALLLGIGLGYSKIETLHYRVFGALDSSSRSSEILV</sequence>
<dbReference type="Gene3D" id="3.10.10.10">
    <property type="entry name" value="HIV Type 1 Reverse Transcriptase, subunit A, domain 1"/>
    <property type="match status" value="1"/>
</dbReference>
<reference evidence="3 4" key="1">
    <citation type="journal article" date="2018" name="PLoS Genet.">
        <title>Population sequencing reveals clonal diversity and ancestral inbreeding in the grapevine cultivar Chardonnay.</title>
        <authorList>
            <person name="Roach M.J."/>
            <person name="Johnson D.L."/>
            <person name="Bohlmann J."/>
            <person name="van Vuuren H.J."/>
            <person name="Jones S.J."/>
            <person name="Pretorius I.S."/>
            <person name="Schmidt S.A."/>
            <person name="Borneman A.R."/>
        </authorList>
    </citation>
    <scope>NUCLEOTIDE SEQUENCE [LARGE SCALE GENOMIC DNA]</scope>
    <source>
        <strain evidence="4">cv. Chardonnay</strain>
        <tissue evidence="3">Leaf</tissue>
    </source>
</reference>
<feature type="region of interest" description="Disordered" evidence="1">
    <location>
        <begin position="74"/>
        <end position="95"/>
    </location>
</feature>
<dbReference type="PANTHER" id="PTHR24559">
    <property type="entry name" value="TRANSPOSON TY3-I GAG-POL POLYPROTEIN"/>
    <property type="match status" value="1"/>
</dbReference>
<comment type="caution">
    <text evidence="3">The sequence shown here is derived from an EMBL/GenBank/DDBJ whole genome shotgun (WGS) entry which is preliminary data.</text>
</comment>
<dbReference type="Pfam" id="PF00078">
    <property type="entry name" value="RVT_1"/>
    <property type="match status" value="1"/>
</dbReference>